<dbReference type="Gene3D" id="3.30.450.20">
    <property type="entry name" value="PAS domain"/>
    <property type="match status" value="2"/>
</dbReference>
<organism evidence="18 19">
    <name type="scientific">Oceanidesulfovibrio marinus</name>
    <dbReference type="NCBI Taxonomy" id="370038"/>
    <lineage>
        <taxon>Bacteria</taxon>
        <taxon>Pseudomonadati</taxon>
        <taxon>Thermodesulfobacteriota</taxon>
        <taxon>Desulfovibrionia</taxon>
        <taxon>Desulfovibrionales</taxon>
        <taxon>Desulfovibrionaceae</taxon>
        <taxon>Oceanidesulfovibrio</taxon>
    </lineage>
</organism>
<evidence type="ECO:0000256" key="5">
    <source>
        <dbReference type="ARBA" id="ARBA00022553"/>
    </source>
</evidence>
<dbReference type="CDD" id="cd00130">
    <property type="entry name" value="PAS"/>
    <property type="match status" value="1"/>
</dbReference>
<dbReference type="SUPFAM" id="SSF103190">
    <property type="entry name" value="Sensory domain-like"/>
    <property type="match status" value="1"/>
</dbReference>
<evidence type="ECO:0000256" key="1">
    <source>
        <dbReference type="ARBA" id="ARBA00000085"/>
    </source>
</evidence>
<dbReference type="Gene3D" id="3.30.565.10">
    <property type="entry name" value="Histidine kinase-like ATPase, C-terminal domain"/>
    <property type="match status" value="1"/>
</dbReference>
<dbReference type="InterPro" id="IPR003594">
    <property type="entry name" value="HATPase_dom"/>
</dbReference>
<dbReference type="SMART" id="SM00091">
    <property type="entry name" value="PAS"/>
    <property type="match status" value="1"/>
</dbReference>
<dbReference type="InterPro" id="IPR036890">
    <property type="entry name" value="HATPase_C_sf"/>
</dbReference>
<keyword evidence="9 18" id="KW-0418">Kinase</keyword>
<keyword evidence="4" id="KW-1003">Cell membrane</keyword>
<dbReference type="PANTHER" id="PTHR43547:SF10">
    <property type="entry name" value="SENSOR HISTIDINE KINASE DCUS"/>
    <property type="match status" value="1"/>
</dbReference>
<dbReference type="Pfam" id="PF17203">
    <property type="entry name" value="sCache_3_2"/>
    <property type="match status" value="1"/>
</dbReference>
<evidence type="ECO:0000313" key="20">
    <source>
        <dbReference type="Proteomes" id="UP000503251"/>
    </source>
</evidence>
<comment type="subcellular location">
    <subcellularLocation>
        <location evidence="2">Cell membrane</location>
        <topology evidence="2">Multi-pass membrane protein</topology>
    </subcellularLocation>
</comment>
<dbReference type="RefSeq" id="WP_144233880.1">
    <property type="nucleotide sequence ID" value="NZ_CP039543.1"/>
</dbReference>
<keyword evidence="7 14" id="KW-0812">Transmembrane</keyword>
<keyword evidence="20" id="KW-1185">Reference proteome</keyword>
<dbReference type="EC" id="2.7.13.3" evidence="3"/>
<keyword evidence="5" id="KW-0597">Phosphoprotein</keyword>
<evidence type="ECO:0000259" key="16">
    <source>
        <dbReference type="PROSITE" id="PS50112"/>
    </source>
</evidence>
<reference evidence="17 20" key="2">
    <citation type="submission" date="2019-04" db="EMBL/GenBank/DDBJ databases">
        <title>Isolation and culture of sulfate reducing bacteria from the cold seep of the South China Sea.</title>
        <authorList>
            <person name="Sun C."/>
            <person name="Liu R."/>
        </authorList>
    </citation>
    <scope>NUCLEOTIDE SEQUENCE [LARGE SCALE GENOMIC DNA]</scope>
    <source>
        <strain evidence="17 20">CS1</strain>
    </source>
</reference>
<dbReference type="GO" id="GO:0005886">
    <property type="term" value="C:plasma membrane"/>
    <property type="evidence" value="ECO:0007669"/>
    <property type="project" value="UniProtKB-SubCell"/>
</dbReference>
<dbReference type="InterPro" id="IPR016120">
    <property type="entry name" value="Sig_transdc_His_kin_SpoOB"/>
</dbReference>
<dbReference type="InterPro" id="IPR000014">
    <property type="entry name" value="PAS"/>
</dbReference>
<dbReference type="PROSITE" id="PS50109">
    <property type="entry name" value="HIS_KIN"/>
    <property type="match status" value="1"/>
</dbReference>
<protein>
    <recommendedName>
        <fullName evidence="3">histidine kinase</fullName>
        <ecNumber evidence="3">2.7.13.3</ecNumber>
    </recommendedName>
</protein>
<evidence type="ECO:0000313" key="19">
    <source>
        <dbReference type="Proteomes" id="UP000434052"/>
    </source>
</evidence>
<dbReference type="Pfam" id="PF08448">
    <property type="entry name" value="PAS_4"/>
    <property type="match status" value="1"/>
</dbReference>
<evidence type="ECO:0000313" key="17">
    <source>
        <dbReference type="EMBL" id="QJT08742.1"/>
    </source>
</evidence>
<feature type="transmembrane region" description="Helical" evidence="14">
    <location>
        <begin position="21"/>
        <end position="42"/>
    </location>
</feature>
<reference evidence="18 19" key="1">
    <citation type="submission" date="2018-06" db="EMBL/GenBank/DDBJ databases">
        <title>Complete genome of Desulfovibrio marinus P48SEP.</title>
        <authorList>
            <person name="Crispim J.S."/>
            <person name="Vidigal P.M.P."/>
            <person name="Silva L.C.F."/>
            <person name="Araujo L.C."/>
            <person name="Laguardia C.N."/>
            <person name="Dias R.S."/>
            <person name="Sousa M.P."/>
            <person name="Paula S.O."/>
            <person name="Silva C."/>
        </authorList>
    </citation>
    <scope>NUCLEOTIDE SEQUENCE [LARGE SCALE GENOMIC DNA]</scope>
    <source>
        <strain evidence="18 19">P48SEP</strain>
    </source>
</reference>
<evidence type="ECO:0000256" key="13">
    <source>
        <dbReference type="ARBA" id="ARBA00023136"/>
    </source>
</evidence>
<dbReference type="CDD" id="cd16915">
    <property type="entry name" value="HATPase_DpiB-CitA-like"/>
    <property type="match status" value="1"/>
</dbReference>
<keyword evidence="12" id="KW-0902">Two-component regulatory system</keyword>
<dbReference type="GO" id="GO:0005524">
    <property type="term" value="F:ATP binding"/>
    <property type="evidence" value="ECO:0007669"/>
    <property type="project" value="UniProtKB-KW"/>
</dbReference>
<name>A0A6P1ZMT9_9BACT</name>
<comment type="catalytic activity">
    <reaction evidence="1">
        <text>ATP + protein L-histidine = ADP + protein N-phospho-L-histidine.</text>
        <dbReference type="EC" id="2.7.13.3"/>
    </reaction>
</comment>
<keyword evidence="8" id="KW-0547">Nucleotide-binding</keyword>
<evidence type="ECO:0000256" key="11">
    <source>
        <dbReference type="ARBA" id="ARBA00022989"/>
    </source>
</evidence>
<dbReference type="AlphaFoldDB" id="A0A6P1ZMT9"/>
<dbReference type="Pfam" id="PF02518">
    <property type="entry name" value="HATPase_c"/>
    <property type="match status" value="1"/>
</dbReference>
<dbReference type="PROSITE" id="PS50112">
    <property type="entry name" value="PAS"/>
    <property type="match status" value="1"/>
</dbReference>
<evidence type="ECO:0000256" key="9">
    <source>
        <dbReference type="ARBA" id="ARBA00022777"/>
    </source>
</evidence>
<dbReference type="GO" id="GO:0000155">
    <property type="term" value="F:phosphorelay sensor kinase activity"/>
    <property type="evidence" value="ECO:0007669"/>
    <property type="project" value="InterPro"/>
</dbReference>
<dbReference type="SUPFAM" id="SSF55890">
    <property type="entry name" value="Sporulation response regulatory protein Spo0B"/>
    <property type="match status" value="1"/>
</dbReference>
<feature type="transmembrane region" description="Helical" evidence="14">
    <location>
        <begin position="193"/>
        <end position="211"/>
    </location>
</feature>
<dbReference type="InterPro" id="IPR013656">
    <property type="entry name" value="PAS_4"/>
</dbReference>
<dbReference type="EMBL" id="CP039543">
    <property type="protein sequence ID" value="QJT08742.1"/>
    <property type="molecule type" value="Genomic_DNA"/>
</dbReference>
<gene>
    <name evidence="18" type="ORF">DQK91_02600</name>
    <name evidence="17" type="ORF">E8L03_07305</name>
</gene>
<dbReference type="EMBL" id="QMIF01000001">
    <property type="protein sequence ID" value="TVM36830.1"/>
    <property type="molecule type" value="Genomic_DNA"/>
</dbReference>
<dbReference type="Proteomes" id="UP000503251">
    <property type="component" value="Chromosome"/>
</dbReference>
<dbReference type="InterPro" id="IPR004358">
    <property type="entry name" value="Sig_transdc_His_kin-like_C"/>
</dbReference>
<dbReference type="InterPro" id="IPR029151">
    <property type="entry name" value="Sensor-like_sf"/>
</dbReference>
<sequence length="552" mass="60994">MEFRRPVARLFSLLKPKTLQQHLLFMVSALVLLQIGISWYLVSHVTAKILREQVGQSALDAAHMVARIPTVRQALYSGDPDGFIQVIAENIRHDIGAEYVVVADTTGRRYSHPVVERIGQYFVGGDTGPVVHEGKSYVSEAVGTLGPSLRGFSPIYSPYPDEEGDTPVIGFASVGYLTRNLHATIRQNLQRPMLFIAAMTMLGFLCAVLIARHLKRITLGLEPSQIANLYLERGAVLEAIREGVVAVDRQGSIRLMNRAAQGYAGLSPDDRMEGRPLDEVLPGFNLHRAMGTGEAEYDMERTVNGLPMIINTVPLRHDGVVKGATVSFRRKDELDHVARELARVQQYIEMLRVQTHEYSNKLHTIGGLIQIQAYQEALDLVVKEATGYQDIIRFLQQTVPHPVIAAIILGKYSRAKEVRVDFHIDPESSMVDVPEWIDQEAVVTILGNLIDNAIEAVVDQPASARRVELSFTDLGNELIFEVGDSGPGIPPGRLEHVFSKGVSTKGKRRRGLGLYLVELRLEDMNGNITVSESEQGGALFTVAIPKAARCML</sequence>
<dbReference type="InterPro" id="IPR033463">
    <property type="entry name" value="sCache_3"/>
</dbReference>
<evidence type="ECO:0000256" key="14">
    <source>
        <dbReference type="SAM" id="Phobius"/>
    </source>
</evidence>
<proteinExistence type="predicted"/>
<evidence type="ECO:0000256" key="7">
    <source>
        <dbReference type="ARBA" id="ARBA00022692"/>
    </source>
</evidence>
<keyword evidence="11 14" id="KW-1133">Transmembrane helix</keyword>
<evidence type="ECO:0000256" key="6">
    <source>
        <dbReference type="ARBA" id="ARBA00022679"/>
    </source>
</evidence>
<dbReference type="InterPro" id="IPR005467">
    <property type="entry name" value="His_kinase_dom"/>
</dbReference>
<evidence type="ECO:0000256" key="12">
    <source>
        <dbReference type="ARBA" id="ARBA00023012"/>
    </source>
</evidence>
<evidence type="ECO:0000256" key="4">
    <source>
        <dbReference type="ARBA" id="ARBA00022475"/>
    </source>
</evidence>
<evidence type="ECO:0000256" key="8">
    <source>
        <dbReference type="ARBA" id="ARBA00022741"/>
    </source>
</evidence>
<dbReference type="SMART" id="SM00387">
    <property type="entry name" value="HATPase_c"/>
    <property type="match status" value="1"/>
</dbReference>
<keyword evidence="13 14" id="KW-0472">Membrane</keyword>
<dbReference type="SUPFAM" id="SSF55785">
    <property type="entry name" value="PYP-like sensor domain (PAS domain)"/>
    <property type="match status" value="1"/>
</dbReference>
<dbReference type="OrthoDB" id="9792686at2"/>
<keyword evidence="6" id="KW-0808">Transferase</keyword>
<accession>A0A6P1ZMT9</accession>
<dbReference type="PRINTS" id="PR00344">
    <property type="entry name" value="BCTRLSENSOR"/>
</dbReference>
<dbReference type="SUPFAM" id="SSF55874">
    <property type="entry name" value="ATPase domain of HSP90 chaperone/DNA topoisomerase II/histidine kinase"/>
    <property type="match status" value="1"/>
</dbReference>
<evidence type="ECO:0000256" key="3">
    <source>
        <dbReference type="ARBA" id="ARBA00012438"/>
    </source>
</evidence>
<dbReference type="Gene3D" id="1.10.287.130">
    <property type="match status" value="1"/>
</dbReference>
<feature type="domain" description="PAS" evidence="16">
    <location>
        <begin position="236"/>
        <end position="270"/>
    </location>
</feature>
<evidence type="ECO:0000259" key="15">
    <source>
        <dbReference type="PROSITE" id="PS50109"/>
    </source>
</evidence>
<dbReference type="InterPro" id="IPR035965">
    <property type="entry name" value="PAS-like_dom_sf"/>
</dbReference>
<keyword evidence="10" id="KW-0067">ATP-binding</keyword>
<dbReference type="Proteomes" id="UP000434052">
    <property type="component" value="Unassembled WGS sequence"/>
</dbReference>
<feature type="domain" description="Histidine kinase" evidence="15">
    <location>
        <begin position="353"/>
        <end position="548"/>
    </location>
</feature>
<evidence type="ECO:0000256" key="10">
    <source>
        <dbReference type="ARBA" id="ARBA00022840"/>
    </source>
</evidence>
<evidence type="ECO:0000313" key="18">
    <source>
        <dbReference type="EMBL" id="TVM36830.1"/>
    </source>
</evidence>
<evidence type="ECO:0000256" key="2">
    <source>
        <dbReference type="ARBA" id="ARBA00004651"/>
    </source>
</evidence>
<dbReference type="PANTHER" id="PTHR43547">
    <property type="entry name" value="TWO-COMPONENT HISTIDINE KINASE"/>
    <property type="match status" value="1"/>
</dbReference>